<dbReference type="PANTHER" id="PTHR46889:SF4">
    <property type="entry name" value="TRANSPOSASE INSO FOR INSERTION SEQUENCE ELEMENT IS911B-RELATED"/>
    <property type="match status" value="1"/>
</dbReference>
<keyword evidence="1" id="KW-0175">Coiled coil</keyword>
<dbReference type="EMBL" id="CP002271">
    <property type="protein sequence ID" value="ADO74276.1"/>
    <property type="molecule type" value="Genomic_DNA"/>
</dbReference>
<dbReference type="GO" id="GO:0003676">
    <property type="term" value="F:nucleic acid binding"/>
    <property type="evidence" value="ECO:0007669"/>
    <property type="project" value="InterPro"/>
</dbReference>
<dbReference type="RefSeq" id="WP_013377351.1">
    <property type="nucleotide sequence ID" value="NC_014623.1"/>
</dbReference>
<dbReference type="OrthoDB" id="9766656at2"/>
<dbReference type="STRING" id="378806.STAUR_6519"/>
<gene>
    <name evidence="3" type="ordered locus">STAUR_6519</name>
</gene>
<dbReference type="AlphaFoldDB" id="E3FLL2"/>
<dbReference type="InterPro" id="IPR048020">
    <property type="entry name" value="Transpos_IS3"/>
</dbReference>
<dbReference type="InterPro" id="IPR001584">
    <property type="entry name" value="Integrase_cat-core"/>
</dbReference>
<dbReference type="eggNOG" id="COG2801">
    <property type="taxonomic scope" value="Bacteria"/>
</dbReference>
<dbReference type="GO" id="GO:0015074">
    <property type="term" value="P:DNA integration"/>
    <property type="evidence" value="ECO:0007669"/>
    <property type="project" value="InterPro"/>
</dbReference>
<feature type="coiled-coil region" evidence="1">
    <location>
        <begin position="83"/>
        <end position="117"/>
    </location>
</feature>
<proteinExistence type="predicted"/>
<dbReference type="Pfam" id="PF13384">
    <property type="entry name" value="HTH_23"/>
    <property type="match status" value="1"/>
</dbReference>
<evidence type="ECO:0000259" key="2">
    <source>
        <dbReference type="PROSITE" id="PS50994"/>
    </source>
</evidence>
<organism evidence="3 4">
    <name type="scientific">Stigmatella aurantiaca (strain DW4/3-1)</name>
    <dbReference type="NCBI Taxonomy" id="378806"/>
    <lineage>
        <taxon>Bacteria</taxon>
        <taxon>Pseudomonadati</taxon>
        <taxon>Myxococcota</taxon>
        <taxon>Myxococcia</taxon>
        <taxon>Myxococcales</taxon>
        <taxon>Cystobacterineae</taxon>
        <taxon>Archangiaceae</taxon>
        <taxon>Stigmatella</taxon>
    </lineage>
</organism>
<protein>
    <submittedName>
        <fullName evidence="3">Transposase</fullName>
    </submittedName>
</protein>
<dbReference type="SUPFAM" id="SSF53098">
    <property type="entry name" value="Ribonuclease H-like"/>
    <property type="match status" value="1"/>
</dbReference>
<dbReference type="Proteomes" id="UP000001351">
    <property type="component" value="Chromosome"/>
</dbReference>
<dbReference type="HOGENOM" id="CLU_043663_1_1_7"/>
<evidence type="ECO:0000256" key="1">
    <source>
        <dbReference type="SAM" id="Coils"/>
    </source>
</evidence>
<dbReference type="InterPro" id="IPR009057">
    <property type="entry name" value="Homeodomain-like_sf"/>
</dbReference>
<evidence type="ECO:0000313" key="3">
    <source>
        <dbReference type="EMBL" id="ADO74276.1"/>
    </source>
</evidence>
<dbReference type="InterPro" id="IPR050900">
    <property type="entry name" value="Transposase_IS3/IS150/IS904"/>
</dbReference>
<dbReference type="SUPFAM" id="SSF46689">
    <property type="entry name" value="Homeodomain-like"/>
    <property type="match status" value="1"/>
</dbReference>
<dbReference type="KEGG" id="sur:STAUR_6519"/>
<evidence type="ECO:0000313" key="4">
    <source>
        <dbReference type="Proteomes" id="UP000001351"/>
    </source>
</evidence>
<feature type="domain" description="Integrase catalytic" evidence="2">
    <location>
        <begin position="265"/>
        <end position="431"/>
    </location>
</feature>
<dbReference type="InterPro" id="IPR036397">
    <property type="entry name" value="RNaseH_sf"/>
</dbReference>
<dbReference type="Pfam" id="PF00665">
    <property type="entry name" value="rve"/>
    <property type="match status" value="1"/>
</dbReference>
<accession>E3FLL2</accession>
<dbReference type="PANTHER" id="PTHR46889">
    <property type="entry name" value="TRANSPOSASE INSF FOR INSERTION SEQUENCE IS3B-RELATED"/>
    <property type="match status" value="1"/>
</dbReference>
<keyword evidence="4" id="KW-1185">Reference proteome</keyword>
<dbReference type="PROSITE" id="PS50994">
    <property type="entry name" value="INTEGRASE"/>
    <property type="match status" value="1"/>
</dbReference>
<dbReference type="NCBIfam" id="NF033516">
    <property type="entry name" value="transpos_IS3"/>
    <property type="match status" value="1"/>
</dbReference>
<name>E3FLL2_STIAD</name>
<reference evidence="3 4" key="1">
    <citation type="journal article" date="2011" name="Mol. Biol. Evol.">
        <title>Comparative genomic analysis of fruiting body formation in Myxococcales.</title>
        <authorList>
            <person name="Huntley S."/>
            <person name="Hamann N."/>
            <person name="Wegener-Feldbrugge S."/>
            <person name="Treuner-Lange A."/>
            <person name="Kube M."/>
            <person name="Reinhardt R."/>
            <person name="Klages S."/>
            <person name="Muller R."/>
            <person name="Ronning C.M."/>
            <person name="Nierman W.C."/>
            <person name="Sogaard-Andersen L."/>
        </authorList>
    </citation>
    <scope>NUCLEOTIDE SEQUENCE [LARGE SCALE GENOMIC DNA]</scope>
    <source>
        <strain evidence="3 4">DW4/3-1</strain>
    </source>
</reference>
<sequence length="489" mass="55545">MGGRTKLEEGGRRLPSWRRVRMSQETWAPEDKLRILSEAYGLRGRALATLLLRLGLNRGQLNEWHAVALRALAAGAPPRQTERPQTSRQVSRLRVRIEQLERELRRTVKSLSEAKALLALSRCQSSRKSWKGCYHDRDERQRLMAHIARALQEGVRLKTACAELGISARTVHRWRDPSHAEDRRGNTRRCPANKLSEQERSRLLAMLASSAFRGVSPKRLVPILADQGIYLASESTLYRLRRSARPGLGRLPAASGRAPSRQVMAVRAPNRGWSWDITYLRGPARGSFLYLYLIMDVYSRRIMGWRIHAQESMELAASLISHTCKVNAVDPKGLILRSDNGGPMRGSKMLAALRTLGIVPSFSRPQVRDDNPFSEALFRTLKQHPAYPAQRFASIESASTWMEGFVAWYNGQHLHSGLQFVTPNARHFGQEHEILARRRWLYERARLLHPARWSTHIRNWSPAGPAELLVSLDPKPPGEAMGCRSRQLD</sequence>
<dbReference type="Gene3D" id="3.30.420.10">
    <property type="entry name" value="Ribonuclease H-like superfamily/Ribonuclease H"/>
    <property type="match status" value="1"/>
</dbReference>
<dbReference type="InterPro" id="IPR012337">
    <property type="entry name" value="RNaseH-like_sf"/>
</dbReference>